<comment type="cofactor">
    <cofactor evidence="2">
        <name>thiamine diphosphate</name>
        <dbReference type="ChEBI" id="CHEBI:58937"/>
    </cofactor>
</comment>
<name>A0A1I8B9G5_MELHA</name>
<dbReference type="WBParaSite" id="MhA1_Contig1627.frz3.gene2">
    <property type="protein sequence ID" value="MhA1_Contig1627.frz3.gene2"/>
    <property type="gene ID" value="MhA1_Contig1627.frz3.gene2"/>
</dbReference>
<dbReference type="SUPFAM" id="SSF52518">
    <property type="entry name" value="Thiamin diphosphate-binding fold (THDP-binding)"/>
    <property type="match status" value="2"/>
</dbReference>
<dbReference type="GO" id="GO:0003984">
    <property type="term" value="F:acetolactate synthase activity"/>
    <property type="evidence" value="ECO:0007669"/>
    <property type="project" value="TreeGrafter"/>
</dbReference>
<evidence type="ECO:0000256" key="2">
    <source>
        <dbReference type="ARBA" id="ARBA00001964"/>
    </source>
</evidence>
<comment type="catalytic activity">
    <reaction evidence="9">
        <text>(2R)-hydroxyhexadecanoyl-CoA = pentadecanal + formyl-CoA</text>
        <dbReference type="Rhea" id="RHEA:55212"/>
        <dbReference type="ChEBI" id="CHEBI:17302"/>
        <dbReference type="ChEBI" id="CHEBI:57376"/>
        <dbReference type="ChEBI" id="CHEBI:138654"/>
    </reaction>
    <physiologicalReaction direction="left-to-right" evidence="9">
        <dbReference type="Rhea" id="RHEA:55213"/>
    </physiologicalReaction>
</comment>
<dbReference type="InterPro" id="IPR012001">
    <property type="entry name" value="Thiamin_PyroP_enz_TPP-bd_dom"/>
</dbReference>
<evidence type="ECO:0000256" key="6">
    <source>
        <dbReference type="ARBA" id="ARBA00023052"/>
    </source>
</evidence>
<evidence type="ECO:0000256" key="1">
    <source>
        <dbReference type="ARBA" id="ARBA00001946"/>
    </source>
</evidence>
<feature type="domain" description="Thiamine pyrophosphate enzyme N-terminal TPP-binding" evidence="13">
    <location>
        <begin position="51"/>
        <end position="128"/>
    </location>
</feature>
<dbReference type="PANTHER" id="PTHR18968">
    <property type="entry name" value="THIAMINE PYROPHOSPHATE ENZYMES"/>
    <property type="match status" value="1"/>
</dbReference>
<comment type="similarity">
    <text evidence="3 10">Belongs to the TPP enzyme family.</text>
</comment>
<dbReference type="Gene3D" id="3.40.50.970">
    <property type="match status" value="2"/>
</dbReference>
<evidence type="ECO:0000256" key="7">
    <source>
        <dbReference type="ARBA" id="ARBA00030510"/>
    </source>
</evidence>
<dbReference type="InterPro" id="IPR045229">
    <property type="entry name" value="TPP_enz"/>
</dbReference>
<dbReference type="Gene3D" id="3.40.50.1220">
    <property type="entry name" value="TPP-binding domain"/>
    <property type="match status" value="1"/>
</dbReference>
<dbReference type="InterPro" id="IPR029035">
    <property type="entry name" value="DHS-like_NAD/FAD-binding_dom"/>
</dbReference>
<dbReference type="CDD" id="cd07035">
    <property type="entry name" value="TPP_PYR_POX_like"/>
    <property type="match status" value="1"/>
</dbReference>
<keyword evidence="5" id="KW-0479">Metal-binding</keyword>
<keyword evidence="14" id="KW-1185">Reference proteome</keyword>
<evidence type="ECO:0000256" key="8">
    <source>
        <dbReference type="ARBA" id="ARBA00048738"/>
    </source>
</evidence>
<dbReference type="GO" id="GO:0009099">
    <property type="term" value="P:L-valine biosynthetic process"/>
    <property type="evidence" value="ECO:0007669"/>
    <property type="project" value="TreeGrafter"/>
</dbReference>
<dbReference type="CDD" id="cd02004">
    <property type="entry name" value="TPP_BZL_OCoD_HPCL"/>
    <property type="match status" value="1"/>
</dbReference>
<evidence type="ECO:0000256" key="4">
    <source>
        <dbReference type="ARBA" id="ARBA00018936"/>
    </source>
</evidence>
<organism evidence="14 15">
    <name type="scientific">Meloidogyne hapla</name>
    <name type="common">Root-knot nematode worm</name>
    <dbReference type="NCBI Taxonomy" id="6305"/>
    <lineage>
        <taxon>Eukaryota</taxon>
        <taxon>Metazoa</taxon>
        <taxon>Ecdysozoa</taxon>
        <taxon>Nematoda</taxon>
        <taxon>Chromadorea</taxon>
        <taxon>Rhabditida</taxon>
        <taxon>Tylenchina</taxon>
        <taxon>Tylenchomorpha</taxon>
        <taxon>Tylenchoidea</taxon>
        <taxon>Meloidogynidae</taxon>
        <taxon>Meloidogyninae</taxon>
        <taxon>Meloidogyne</taxon>
    </lineage>
</organism>
<dbReference type="GO" id="GO:0030976">
    <property type="term" value="F:thiamine pyrophosphate binding"/>
    <property type="evidence" value="ECO:0007669"/>
    <property type="project" value="InterPro"/>
</dbReference>
<feature type="domain" description="Thiamine pyrophosphate enzyme TPP-binding" evidence="12">
    <location>
        <begin position="442"/>
        <end position="571"/>
    </location>
</feature>
<dbReference type="InterPro" id="IPR000399">
    <property type="entry name" value="TPP-bd_CS"/>
</dbReference>
<evidence type="ECO:0000259" key="13">
    <source>
        <dbReference type="Pfam" id="PF02776"/>
    </source>
</evidence>
<dbReference type="GO" id="GO:0050660">
    <property type="term" value="F:flavin adenine dinucleotide binding"/>
    <property type="evidence" value="ECO:0007669"/>
    <property type="project" value="TreeGrafter"/>
</dbReference>
<dbReference type="SUPFAM" id="SSF52467">
    <property type="entry name" value="DHS-like NAD/FAD-binding domain"/>
    <property type="match status" value="1"/>
</dbReference>
<dbReference type="GO" id="GO:0000287">
    <property type="term" value="F:magnesium ion binding"/>
    <property type="evidence" value="ECO:0007669"/>
    <property type="project" value="InterPro"/>
</dbReference>
<evidence type="ECO:0000313" key="15">
    <source>
        <dbReference type="WBParaSite" id="MhA1_Contig1627.frz3.gene2"/>
    </source>
</evidence>
<dbReference type="PROSITE" id="PS00187">
    <property type="entry name" value="TPP_ENZYMES"/>
    <property type="match status" value="1"/>
</dbReference>
<comment type="catalytic activity">
    <reaction evidence="8">
        <text>2-hydroxyoctadecanoyl-CoA = heptadecanal + formyl-CoA</text>
        <dbReference type="Rhea" id="RHEA:55196"/>
        <dbReference type="ChEBI" id="CHEBI:57376"/>
        <dbReference type="ChEBI" id="CHEBI:74116"/>
        <dbReference type="ChEBI" id="CHEBI:138631"/>
    </reaction>
    <physiologicalReaction direction="left-to-right" evidence="8">
        <dbReference type="Rhea" id="RHEA:55197"/>
    </physiologicalReaction>
</comment>
<accession>A0A1I8B9G5</accession>
<dbReference type="InterPro" id="IPR029061">
    <property type="entry name" value="THDP-binding"/>
</dbReference>
<dbReference type="Pfam" id="PF00205">
    <property type="entry name" value="TPP_enzyme_M"/>
    <property type="match status" value="1"/>
</dbReference>
<evidence type="ECO:0000256" key="5">
    <source>
        <dbReference type="ARBA" id="ARBA00022723"/>
    </source>
</evidence>
<dbReference type="GO" id="GO:0005948">
    <property type="term" value="C:acetolactate synthase complex"/>
    <property type="evidence" value="ECO:0007669"/>
    <property type="project" value="TreeGrafter"/>
</dbReference>
<comment type="cofactor">
    <cofactor evidence="1">
        <name>Mg(2+)</name>
        <dbReference type="ChEBI" id="CHEBI:18420"/>
    </cofactor>
</comment>
<dbReference type="Pfam" id="PF02776">
    <property type="entry name" value="TPP_enzyme_N"/>
    <property type="match status" value="1"/>
</dbReference>
<dbReference type="GO" id="GO:0009097">
    <property type="term" value="P:isoleucine biosynthetic process"/>
    <property type="evidence" value="ECO:0007669"/>
    <property type="project" value="TreeGrafter"/>
</dbReference>
<dbReference type="InterPro" id="IPR011766">
    <property type="entry name" value="TPP_enzyme_TPP-bd"/>
</dbReference>
<dbReference type="InterPro" id="IPR012000">
    <property type="entry name" value="Thiamin_PyroP_enz_cen_dom"/>
</dbReference>
<reference evidence="15" key="1">
    <citation type="submission" date="2016-11" db="UniProtKB">
        <authorList>
            <consortium name="WormBaseParasite"/>
        </authorList>
    </citation>
    <scope>IDENTIFICATION</scope>
</reference>
<evidence type="ECO:0000259" key="12">
    <source>
        <dbReference type="Pfam" id="PF02775"/>
    </source>
</evidence>
<dbReference type="PANTHER" id="PTHR18968:SF166">
    <property type="entry name" value="2-HYDROXYACYL-COA LYASE 2"/>
    <property type="match status" value="1"/>
</dbReference>
<evidence type="ECO:0000256" key="3">
    <source>
        <dbReference type="ARBA" id="ARBA00007812"/>
    </source>
</evidence>
<dbReference type="Proteomes" id="UP000095281">
    <property type="component" value="Unplaced"/>
</dbReference>
<feature type="domain" description="Thiamine pyrophosphate enzyme central" evidence="11">
    <location>
        <begin position="234"/>
        <end position="365"/>
    </location>
</feature>
<sequence length="588" mass="64864">MFLTFYRQTLNKCAKNYFKTNLILNSKYSSTTFNIDKESKRHGGELVASVLKIYDTRHEVNAVFAADAVARLRQHIGVAAVTSGPGVTNTITSLKNAQLAESPVILLAGAAPTLMKGKGALQDIDQIPIIQSMCKFTARITNVEDIVPTLREAISISQSGTSGPVFIEFPLDVLQTYQEVLRDASFIKNPDTQEKKKFDESVHQHISRQFHNAWSQKEFGPLPVTIPKPSTEEITKVADILENAKRPLLLMGSQSTLPPLKSDQLVQTVNNLGIPTYLGGMSRGLLGTNSPLQMRQNRKIAIKEADVIILAGAVCDFRLTYGKGFSPETKVISINRSQEQMLKNHGVFWNSAATIQADVGLTLLELQNHMKERKWRGSEKCREWIEKLREMEIKKEEDTAKKLAQKPDDGHMNPLVLLTAMDEVIPKDAILVADGGDFVGRLDPGTFGTLGVGAGFALGAKAVYPERTVVIIYGDGSAGYSLMEFDTFVRHKLPVVGIIGNDACWTQIAREQVPHFKSAVACDLDYTHYEDAAKALGTQSLFLDGDMDVKQVREALTQVMARSRTEKQSLVVNVLIGKTNFREGSISV</sequence>
<proteinExistence type="inferred from homology"/>
<dbReference type="AlphaFoldDB" id="A0A1I8B9G5"/>
<dbReference type="Pfam" id="PF02775">
    <property type="entry name" value="TPP_enzyme_C"/>
    <property type="match status" value="1"/>
</dbReference>
<protein>
    <recommendedName>
        <fullName evidence="4">2-hydroxyacyl-CoA lyase 2</fullName>
    </recommendedName>
    <alternativeName>
        <fullName evidence="7">IlvB-like protein</fullName>
    </alternativeName>
</protein>
<keyword evidence="6 10" id="KW-0786">Thiamine pyrophosphate</keyword>
<evidence type="ECO:0000313" key="14">
    <source>
        <dbReference type="Proteomes" id="UP000095281"/>
    </source>
</evidence>
<evidence type="ECO:0000259" key="11">
    <source>
        <dbReference type="Pfam" id="PF00205"/>
    </source>
</evidence>
<evidence type="ECO:0000256" key="10">
    <source>
        <dbReference type="RuleBase" id="RU362132"/>
    </source>
</evidence>
<evidence type="ECO:0000256" key="9">
    <source>
        <dbReference type="ARBA" id="ARBA00048767"/>
    </source>
</evidence>